<comment type="catalytic activity">
    <reaction evidence="7">
        <text>a 2'-deoxycytidine in DNA + S-adenosyl-L-methionine = a 5-methyl-2'-deoxycytidine in DNA + S-adenosyl-L-homocysteine + H(+)</text>
        <dbReference type="Rhea" id="RHEA:13681"/>
        <dbReference type="Rhea" id="RHEA-COMP:11369"/>
        <dbReference type="Rhea" id="RHEA-COMP:11370"/>
        <dbReference type="ChEBI" id="CHEBI:15378"/>
        <dbReference type="ChEBI" id="CHEBI:57856"/>
        <dbReference type="ChEBI" id="CHEBI:59789"/>
        <dbReference type="ChEBI" id="CHEBI:85452"/>
        <dbReference type="ChEBI" id="CHEBI:85454"/>
        <dbReference type="EC" id="2.1.1.37"/>
    </reaction>
</comment>
<reference evidence="9 10" key="1">
    <citation type="submission" date="2016-01" db="EMBL/GenBank/DDBJ databases">
        <title>The new phylogeny of the genus Mycobacterium.</title>
        <authorList>
            <person name="Tarcisio F."/>
            <person name="Conor M."/>
            <person name="Antonella G."/>
            <person name="Elisabetta G."/>
            <person name="Giulia F.S."/>
            <person name="Sara T."/>
            <person name="Anna F."/>
            <person name="Clotilde B."/>
            <person name="Roberto B."/>
            <person name="Veronica D.S."/>
            <person name="Fabio R."/>
            <person name="Monica P."/>
            <person name="Olivier J."/>
            <person name="Enrico T."/>
            <person name="Nicola S."/>
        </authorList>
    </citation>
    <scope>NUCLEOTIDE SEQUENCE [LARGE SCALE GENOMIC DNA]</scope>
    <source>
        <strain evidence="9 10">DSM 44339</strain>
    </source>
</reference>
<reference evidence="8 11" key="2">
    <citation type="journal article" date="2019" name="Emerg. Microbes Infect.">
        <title>Comprehensive subspecies identification of 175 nontuberculous mycobacteria species based on 7547 genomic profiles.</title>
        <authorList>
            <person name="Matsumoto Y."/>
            <person name="Kinjo T."/>
            <person name="Motooka D."/>
            <person name="Nabeya D."/>
            <person name="Jung N."/>
            <person name="Uechi K."/>
            <person name="Horii T."/>
            <person name="Iida T."/>
            <person name="Fujita J."/>
            <person name="Nakamura S."/>
        </authorList>
    </citation>
    <scope>NUCLEOTIDE SEQUENCE [LARGE SCALE GENOMIC DNA]</scope>
    <source>
        <strain evidence="8 11">JCM 12405</strain>
    </source>
</reference>
<reference evidence="8" key="3">
    <citation type="submission" date="2020-02" db="EMBL/GenBank/DDBJ databases">
        <authorList>
            <person name="Matsumoto Y."/>
            <person name="Motooka D."/>
            <person name="Nakamura S."/>
        </authorList>
    </citation>
    <scope>NUCLEOTIDE SEQUENCE</scope>
    <source>
        <strain evidence="8">JCM 12405</strain>
    </source>
</reference>
<keyword evidence="4" id="KW-0680">Restriction system</keyword>
<keyword evidence="10" id="KW-1185">Reference proteome</keyword>
<dbReference type="InterPro" id="IPR029063">
    <property type="entry name" value="SAM-dependent_MTases_sf"/>
</dbReference>
<dbReference type="InterPro" id="IPR001525">
    <property type="entry name" value="C5_MeTfrase"/>
</dbReference>
<dbReference type="Gene3D" id="3.40.50.150">
    <property type="entry name" value="Vaccinia Virus protein VP39"/>
    <property type="match status" value="1"/>
</dbReference>
<dbReference type="Proteomes" id="UP000193564">
    <property type="component" value="Unassembled WGS sequence"/>
</dbReference>
<dbReference type="REBASE" id="378430">
    <property type="entry name" value="M.Mdo12405ORF31050P"/>
</dbReference>
<evidence type="ECO:0000256" key="2">
    <source>
        <dbReference type="ARBA" id="ARBA00022679"/>
    </source>
</evidence>
<dbReference type="PANTHER" id="PTHR46098:SF1">
    <property type="entry name" value="TRNA (CYTOSINE(38)-C(5))-METHYLTRANSFERASE"/>
    <property type="match status" value="1"/>
</dbReference>
<keyword evidence="1 5" id="KW-0489">Methyltransferase</keyword>
<gene>
    <name evidence="9" type="ORF">AWC01_17975</name>
    <name evidence="8" type="ORF">MDOR_31050</name>
</gene>
<dbReference type="EMBL" id="LQOS01000069">
    <property type="protein sequence ID" value="ORV35799.1"/>
    <property type="molecule type" value="Genomic_DNA"/>
</dbReference>
<evidence type="ECO:0000256" key="3">
    <source>
        <dbReference type="ARBA" id="ARBA00022691"/>
    </source>
</evidence>
<dbReference type="InterPro" id="IPR050750">
    <property type="entry name" value="C5-MTase"/>
</dbReference>
<evidence type="ECO:0000313" key="9">
    <source>
        <dbReference type="EMBL" id="ORV35799.1"/>
    </source>
</evidence>
<dbReference type="Proteomes" id="UP000467201">
    <property type="component" value="Chromosome"/>
</dbReference>
<dbReference type="GO" id="GO:0009307">
    <property type="term" value="P:DNA restriction-modification system"/>
    <property type="evidence" value="ECO:0007669"/>
    <property type="project" value="UniProtKB-KW"/>
</dbReference>
<evidence type="ECO:0000313" key="8">
    <source>
        <dbReference type="EMBL" id="BBZ08936.1"/>
    </source>
</evidence>
<dbReference type="Pfam" id="PF00145">
    <property type="entry name" value="DNA_methylase"/>
    <property type="match status" value="1"/>
</dbReference>
<evidence type="ECO:0000313" key="10">
    <source>
        <dbReference type="Proteomes" id="UP000193564"/>
    </source>
</evidence>
<dbReference type="EC" id="2.1.1.37" evidence="7"/>
<dbReference type="GO" id="GO:0003886">
    <property type="term" value="F:DNA (cytosine-5-)-methyltransferase activity"/>
    <property type="evidence" value="ECO:0007669"/>
    <property type="project" value="UniProtKB-EC"/>
</dbReference>
<dbReference type="KEGG" id="mdr:MDOR_31050"/>
<dbReference type="AlphaFoldDB" id="A0A1X1SXL4"/>
<evidence type="ECO:0000256" key="5">
    <source>
        <dbReference type="PROSITE-ProRule" id="PRU01016"/>
    </source>
</evidence>
<dbReference type="InterPro" id="IPR018117">
    <property type="entry name" value="C5_DNA_meth_AS"/>
</dbReference>
<protein>
    <recommendedName>
        <fullName evidence="7">Cytosine-specific methyltransferase</fullName>
        <ecNumber evidence="7">2.1.1.37</ecNumber>
    </recommendedName>
</protein>
<keyword evidence="2 5" id="KW-0808">Transferase</keyword>
<dbReference type="GO" id="GO:0032259">
    <property type="term" value="P:methylation"/>
    <property type="evidence" value="ECO:0007669"/>
    <property type="project" value="UniProtKB-KW"/>
</dbReference>
<accession>A0A1X1SXL4</accession>
<dbReference type="NCBIfam" id="TIGR00675">
    <property type="entry name" value="dcm"/>
    <property type="match status" value="1"/>
</dbReference>
<dbReference type="SUPFAM" id="SSF53335">
    <property type="entry name" value="S-adenosyl-L-methionine-dependent methyltransferases"/>
    <property type="match status" value="1"/>
</dbReference>
<dbReference type="PROSITE" id="PS51679">
    <property type="entry name" value="SAM_MT_C5"/>
    <property type="match status" value="1"/>
</dbReference>
<comment type="similarity">
    <text evidence="5 6">Belongs to the class I-like SAM-binding methyltransferase superfamily. C5-methyltransferase family.</text>
</comment>
<organism evidence="9 10">
    <name type="scientific">Mycolicibacterium doricum</name>
    <dbReference type="NCBI Taxonomy" id="126673"/>
    <lineage>
        <taxon>Bacteria</taxon>
        <taxon>Bacillati</taxon>
        <taxon>Actinomycetota</taxon>
        <taxon>Actinomycetes</taxon>
        <taxon>Mycobacteriales</taxon>
        <taxon>Mycobacteriaceae</taxon>
        <taxon>Mycolicibacterium</taxon>
    </lineage>
</organism>
<dbReference type="STRING" id="126673.AWC01_17975"/>
<dbReference type="PANTHER" id="PTHR46098">
    <property type="entry name" value="TRNA (CYTOSINE(38)-C(5))-METHYLTRANSFERASE"/>
    <property type="match status" value="1"/>
</dbReference>
<dbReference type="PRINTS" id="PR00105">
    <property type="entry name" value="C5METTRFRASE"/>
</dbReference>
<evidence type="ECO:0000256" key="7">
    <source>
        <dbReference type="RuleBase" id="RU000417"/>
    </source>
</evidence>
<dbReference type="EMBL" id="AP022605">
    <property type="protein sequence ID" value="BBZ08936.1"/>
    <property type="molecule type" value="Genomic_DNA"/>
</dbReference>
<feature type="active site" evidence="5">
    <location>
        <position position="82"/>
    </location>
</feature>
<proteinExistence type="inferred from homology"/>
<evidence type="ECO:0000256" key="4">
    <source>
        <dbReference type="ARBA" id="ARBA00022747"/>
    </source>
</evidence>
<evidence type="ECO:0000256" key="1">
    <source>
        <dbReference type="ARBA" id="ARBA00022603"/>
    </source>
</evidence>
<dbReference type="PROSITE" id="PS00094">
    <property type="entry name" value="C5_MTASE_1"/>
    <property type="match status" value="1"/>
</dbReference>
<sequence length="477" mass="52973">MHKAKAAFRFIDLFAGLGGFHVALRDLGGEGVFAAEWEPTLNALYATNFGLAAWMDINELESATTIRAEIPDHDVLTAGFPCQPFSKAGEQLGFEHTLQGHLFFQVLKILRVKRPQRFILENVPNILYHRGGHSLSNVYVFFADYHDVDEALRNVISGSMQDNSDVPLPVVLQGEGFLATGKIANLGNKPLHPGRKPFVPIVNSGEDEDPNTKLVYDLFSQGVSDDVTAGGRLRGRILTEPLSLVEAASLLDQLSFDAYQPGVDNWQGELWSQVQARVNAIQSMPDGYHLYRPAAPQSGPASPVRRDCPYAIPAYFRLWEACLSRRVRGLFVTGRRDALWSMTDLVTKHRQRPNFWIGIRYGSGAPVQGKLADLPFIVPVTQKQVNKGGIRGTWGANKPDAGPDQYRGDEYATRSVCQLNLMRSLNVVRRCGSGCGLHFGSDRAPGEVTERRLPTVPRFNDWCHRRVFCTSAESIEK</sequence>
<evidence type="ECO:0000256" key="6">
    <source>
        <dbReference type="RuleBase" id="RU000416"/>
    </source>
</evidence>
<keyword evidence="3 5" id="KW-0949">S-adenosyl-L-methionine</keyword>
<name>A0A1X1SXL4_9MYCO</name>
<evidence type="ECO:0000313" key="11">
    <source>
        <dbReference type="Proteomes" id="UP000467201"/>
    </source>
</evidence>